<comment type="caution">
    <text evidence="2">The sequence shown here is derived from an EMBL/GenBank/DDBJ whole genome shotgun (WGS) entry which is preliminary data.</text>
</comment>
<accession>A0AAD7Z029</accession>
<feature type="compositionally biased region" description="Polar residues" evidence="1">
    <location>
        <begin position="174"/>
        <end position="211"/>
    </location>
</feature>
<protein>
    <submittedName>
        <fullName evidence="2">Uncharacterized protein</fullName>
    </submittedName>
</protein>
<evidence type="ECO:0000313" key="3">
    <source>
        <dbReference type="Proteomes" id="UP001231518"/>
    </source>
</evidence>
<dbReference type="Proteomes" id="UP001231518">
    <property type="component" value="Chromosome 2"/>
</dbReference>
<dbReference type="AlphaFoldDB" id="A0AAD7Z029"/>
<organism evidence="2 3">
    <name type="scientific">Mythimna separata</name>
    <name type="common">Oriental armyworm</name>
    <name type="synonym">Pseudaletia separata</name>
    <dbReference type="NCBI Taxonomy" id="271217"/>
    <lineage>
        <taxon>Eukaryota</taxon>
        <taxon>Metazoa</taxon>
        <taxon>Ecdysozoa</taxon>
        <taxon>Arthropoda</taxon>
        <taxon>Hexapoda</taxon>
        <taxon>Insecta</taxon>
        <taxon>Pterygota</taxon>
        <taxon>Neoptera</taxon>
        <taxon>Endopterygota</taxon>
        <taxon>Lepidoptera</taxon>
        <taxon>Glossata</taxon>
        <taxon>Ditrysia</taxon>
        <taxon>Noctuoidea</taxon>
        <taxon>Noctuidae</taxon>
        <taxon>Noctuinae</taxon>
        <taxon>Hadenini</taxon>
        <taxon>Mythimna</taxon>
    </lineage>
</organism>
<proteinExistence type="predicted"/>
<evidence type="ECO:0000256" key="1">
    <source>
        <dbReference type="SAM" id="MobiDB-lite"/>
    </source>
</evidence>
<dbReference type="EMBL" id="JARGEI010000002">
    <property type="protein sequence ID" value="KAJ8735318.1"/>
    <property type="molecule type" value="Genomic_DNA"/>
</dbReference>
<sequence length="441" mass="43071">MLSLHPLSRDLTAVNMATKFVAAAALLALCHANPVLVNGIVFRDGRAYSLGQATSYGNGVSTAQANVHGDAAQAFGSASGGAGLARDAYYFPGQALAQAQTYDAPPFPESAYGAAKAVAQAHNGAYYPVPAPATVITYEQRFAPGASSTSHADSHGAGVAQSSANTRGVGGYGVTSSNANSQGEGSADSTANSGLGATSSSAKTLGEGSASSSAQSNGVAGVLYPAVPAALADQPAPAVIDAKSPVYYTSYVPVVPAQGVASSNANVVGSGSAASSARVGQGQGRTISWRFGTFYDAPASAQAQANTQSGYGAAKSAAHTHGYGAANANADVSGYGAAKSVADSHSGGLGVAQSSANSHGAGSANANANVNSAGYGGARSSADVHGQYYGGSRSSADAHSHGFGNAASSARTQGVHSAYRVANSQANSFGAGSARANSVSA</sequence>
<gene>
    <name evidence="2" type="ORF">PYW07_006938</name>
</gene>
<reference evidence="2" key="1">
    <citation type="submission" date="2023-03" db="EMBL/GenBank/DDBJ databases">
        <title>Chromosome-level genomes of two armyworms, Mythimna separata and Mythimna loreyi, provide insights into the biosynthesis and reception of sex pheromones.</title>
        <authorList>
            <person name="Zhao H."/>
        </authorList>
    </citation>
    <scope>NUCLEOTIDE SEQUENCE</scope>
    <source>
        <strain evidence="2">BeijingLab</strain>
        <tissue evidence="2">Pupa</tissue>
    </source>
</reference>
<name>A0AAD7Z029_MYTSE</name>
<keyword evidence="3" id="KW-1185">Reference proteome</keyword>
<feature type="region of interest" description="Disordered" evidence="1">
    <location>
        <begin position="145"/>
        <end position="211"/>
    </location>
</feature>
<evidence type="ECO:0000313" key="2">
    <source>
        <dbReference type="EMBL" id="KAJ8735318.1"/>
    </source>
</evidence>